<name>A0A9P6YIY3_RHIOR</name>
<reference evidence="1" key="1">
    <citation type="journal article" date="2020" name="Microb. Genom.">
        <title>Genetic diversity of clinical and environmental Mucorales isolates obtained from an investigation of mucormycosis cases among solid organ transplant recipients.</title>
        <authorList>
            <person name="Nguyen M.H."/>
            <person name="Kaul D."/>
            <person name="Muto C."/>
            <person name="Cheng S.J."/>
            <person name="Richter R.A."/>
            <person name="Bruno V.M."/>
            <person name="Liu G."/>
            <person name="Beyhan S."/>
            <person name="Sundermann A.J."/>
            <person name="Mounaud S."/>
            <person name="Pasculle A.W."/>
            <person name="Nierman W.C."/>
            <person name="Driscoll E."/>
            <person name="Cumbie R."/>
            <person name="Clancy C.J."/>
            <person name="Dupont C.L."/>
        </authorList>
    </citation>
    <scope>NUCLEOTIDE SEQUENCE</scope>
    <source>
        <strain evidence="1">GL16</strain>
    </source>
</reference>
<dbReference type="AlphaFoldDB" id="A0A9P6YIY3"/>
<evidence type="ECO:0000313" key="1">
    <source>
        <dbReference type="EMBL" id="KAG1549367.1"/>
    </source>
</evidence>
<gene>
    <name evidence="1" type="ORF">G6F51_003099</name>
</gene>
<organism evidence="1 2">
    <name type="scientific">Rhizopus oryzae</name>
    <name type="common">Mucormycosis agent</name>
    <name type="synonym">Rhizopus arrhizus var. delemar</name>
    <dbReference type="NCBI Taxonomy" id="64495"/>
    <lineage>
        <taxon>Eukaryota</taxon>
        <taxon>Fungi</taxon>
        <taxon>Fungi incertae sedis</taxon>
        <taxon>Mucoromycota</taxon>
        <taxon>Mucoromycotina</taxon>
        <taxon>Mucoromycetes</taxon>
        <taxon>Mucorales</taxon>
        <taxon>Mucorineae</taxon>
        <taxon>Rhizopodaceae</taxon>
        <taxon>Rhizopus</taxon>
    </lineage>
</organism>
<sequence>MPPKKKIKKSEDKREKKIPADAQCADYIRFWNARSDSIILLKAGLGSSELVSDITDQRIESLRSTVASGSSQTLDCQASYSSNSSNSFNYSYSNTPASNAFSLPADSVVSPVLNVPTNLTRLPELETMNDSPDFPMEHFMTITKTITNLTLNKRTKEQAIFDLFVLASQLNYGQKRLLLGVINLSRIQKLPCSPLNVYKKMSESDLWSSYFDPLLSCLISDPDRLVHLRWTNTIPNEKAKFRPDAVISEKPQLKFGSSVGYGEAKAQQGCYSKLLCLDMLRLAIFTKNAIDVSKLDGVLGFQIHGFNITFYINQVTAKGIYTFKEIAHIRFPQSLEDLPSFFTLINIKSLLEISHIFGVFVKNLSILTSLKKDIRQLKCVWIP</sequence>
<dbReference type="EMBL" id="JAANIT010000292">
    <property type="protein sequence ID" value="KAG1549367.1"/>
    <property type="molecule type" value="Genomic_DNA"/>
</dbReference>
<dbReference type="Proteomes" id="UP000717996">
    <property type="component" value="Unassembled WGS sequence"/>
</dbReference>
<protein>
    <submittedName>
        <fullName evidence="1">Uncharacterized protein</fullName>
    </submittedName>
</protein>
<proteinExistence type="predicted"/>
<dbReference type="OrthoDB" id="2288096at2759"/>
<evidence type="ECO:0000313" key="2">
    <source>
        <dbReference type="Proteomes" id="UP000717996"/>
    </source>
</evidence>
<accession>A0A9P6YIY3</accession>
<comment type="caution">
    <text evidence="1">The sequence shown here is derived from an EMBL/GenBank/DDBJ whole genome shotgun (WGS) entry which is preliminary data.</text>
</comment>